<evidence type="ECO:0000313" key="12">
    <source>
        <dbReference type="EMBL" id="CAD8817989.1"/>
    </source>
</evidence>
<organism evidence="12">
    <name type="scientific">Timspurckia oligopyrenoides</name>
    <dbReference type="NCBI Taxonomy" id="708627"/>
    <lineage>
        <taxon>Eukaryota</taxon>
        <taxon>Rhodophyta</taxon>
        <taxon>Bangiophyceae</taxon>
        <taxon>Porphyridiales</taxon>
        <taxon>Porphyridiaceae</taxon>
        <taxon>Timspurckia</taxon>
    </lineage>
</organism>
<keyword evidence="4 9" id="KW-0863">Zinc-finger</keyword>
<evidence type="ECO:0000256" key="8">
    <source>
        <dbReference type="ARBA" id="ARBA00023242"/>
    </source>
</evidence>
<evidence type="ECO:0000256" key="5">
    <source>
        <dbReference type="ARBA" id="ARBA00022833"/>
    </source>
</evidence>
<keyword evidence="5" id="KW-0862">Zinc</keyword>
<dbReference type="GO" id="GO:0008270">
    <property type="term" value="F:zinc ion binding"/>
    <property type="evidence" value="ECO:0007669"/>
    <property type="project" value="UniProtKB-KW"/>
</dbReference>
<protein>
    <recommendedName>
        <fullName evidence="11">C2H2-type domain-containing protein</fullName>
    </recommendedName>
</protein>
<keyword evidence="3" id="KW-0677">Repeat</keyword>
<evidence type="ECO:0000256" key="1">
    <source>
        <dbReference type="ARBA" id="ARBA00004123"/>
    </source>
</evidence>
<keyword evidence="6" id="KW-0805">Transcription regulation</keyword>
<dbReference type="GO" id="GO:0006357">
    <property type="term" value="P:regulation of transcription by RNA polymerase II"/>
    <property type="evidence" value="ECO:0007669"/>
    <property type="project" value="TreeGrafter"/>
</dbReference>
<dbReference type="EMBL" id="HBFP01003347">
    <property type="protein sequence ID" value="CAD8817989.1"/>
    <property type="molecule type" value="Transcribed_RNA"/>
</dbReference>
<feature type="compositionally biased region" description="Polar residues" evidence="10">
    <location>
        <begin position="257"/>
        <end position="269"/>
    </location>
</feature>
<gene>
    <name evidence="12" type="ORF">TOLI1172_LOCUS2378</name>
</gene>
<dbReference type="Gene3D" id="3.30.160.60">
    <property type="entry name" value="Classic Zinc Finger"/>
    <property type="match status" value="2"/>
</dbReference>
<evidence type="ECO:0000259" key="11">
    <source>
        <dbReference type="PROSITE" id="PS50157"/>
    </source>
</evidence>
<comment type="subcellular location">
    <subcellularLocation>
        <location evidence="1">Nucleus</location>
    </subcellularLocation>
</comment>
<dbReference type="PROSITE" id="PS50157">
    <property type="entry name" value="ZINC_FINGER_C2H2_2"/>
    <property type="match status" value="2"/>
</dbReference>
<evidence type="ECO:0000256" key="7">
    <source>
        <dbReference type="ARBA" id="ARBA00023163"/>
    </source>
</evidence>
<name>A0A7S0ZD01_9RHOD</name>
<dbReference type="FunFam" id="3.30.160.60:FF:000072">
    <property type="entry name" value="zinc finger protein 143 isoform X1"/>
    <property type="match status" value="1"/>
</dbReference>
<accession>A0A7S0ZD01</accession>
<feature type="domain" description="C2H2-type" evidence="11">
    <location>
        <begin position="189"/>
        <end position="218"/>
    </location>
</feature>
<evidence type="ECO:0000256" key="2">
    <source>
        <dbReference type="ARBA" id="ARBA00022723"/>
    </source>
</evidence>
<dbReference type="PANTHER" id="PTHR46179:SF13">
    <property type="entry name" value="C2H2-TYPE DOMAIN-CONTAINING PROTEIN"/>
    <property type="match status" value="1"/>
</dbReference>
<dbReference type="InterPro" id="IPR013087">
    <property type="entry name" value="Znf_C2H2_type"/>
</dbReference>
<dbReference type="InterPro" id="IPR036236">
    <property type="entry name" value="Znf_C2H2_sf"/>
</dbReference>
<dbReference type="GO" id="GO:0005634">
    <property type="term" value="C:nucleus"/>
    <property type="evidence" value="ECO:0007669"/>
    <property type="project" value="UniProtKB-SubCell"/>
</dbReference>
<evidence type="ECO:0000256" key="9">
    <source>
        <dbReference type="PROSITE-ProRule" id="PRU00042"/>
    </source>
</evidence>
<keyword evidence="8" id="KW-0539">Nucleus</keyword>
<feature type="region of interest" description="Disordered" evidence="10">
    <location>
        <begin position="108"/>
        <end position="162"/>
    </location>
</feature>
<evidence type="ECO:0000256" key="3">
    <source>
        <dbReference type="ARBA" id="ARBA00022737"/>
    </source>
</evidence>
<dbReference type="Pfam" id="PF00096">
    <property type="entry name" value="zf-C2H2"/>
    <property type="match status" value="1"/>
</dbReference>
<evidence type="ECO:0000256" key="4">
    <source>
        <dbReference type="ARBA" id="ARBA00022771"/>
    </source>
</evidence>
<dbReference type="AlphaFoldDB" id="A0A7S0ZD01"/>
<feature type="domain" description="C2H2-type" evidence="11">
    <location>
        <begin position="219"/>
        <end position="248"/>
    </location>
</feature>
<feature type="compositionally biased region" description="Low complexity" evidence="10">
    <location>
        <begin position="112"/>
        <end position="125"/>
    </location>
</feature>
<dbReference type="PROSITE" id="PS00028">
    <property type="entry name" value="ZINC_FINGER_C2H2_1"/>
    <property type="match status" value="2"/>
</dbReference>
<keyword evidence="7" id="KW-0804">Transcription</keyword>
<sequence>MDCVFDLSVMEDEAADQFFPWALQENPSESAHSMSTESMDSDLMFSDLPTLDALFYAPDDEIKSEVAEFLPGMIASDSELSVVDFRDFSSRVCSASGTAATKPVKKSKVQDTKTAAKSAKSTAKGLAKKEPKASFNSVNKKKSSLGGAIKKPGYQPGKSKKTEAKNIALRKTDDIEVGEEFDITGCKVHRCPRDGCDKLFSRKHNLKVHMRRHTGEMPYQCPHNGCSKSFKWKSSLKYHERLHQRPNGKSPSFPGSPVTSTSFSSQLSKGSEDELELFSGSEENTM</sequence>
<proteinExistence type="predicted"/>
<evidence type="ECO:0000256" key="6">
    <source>
        <dbReference type="ARBA" id="ARBA00023015"/>
    </source>
</evidence>
<dbReference type="FunFam" id="3.30.160.60:FF:000125">
    <property type="entry name" value="Putative zinc finger protein 143"/>
    <property type="match status" value="1"/>
</dbReference>
<reference evidence="12" key="1">
    <citation type="submission" date="2021-01" db="EMBL/GenBank/DDBJ databases">
        <authorList>
            <person name="Corre E."/>
            <person name="Pelletier E."/>
            <person name="Niang G."/>
            <person name="Scheremetjew M."/>
            <person name="Finn R."/>
            <person name="Kale V."/>
            <person name="Holt S."/>
            <person name="Cochrane G."/>
            <person name="Meng A."/>
            <person name="Brown T."/>
            <person name="Cohen L."/>
        </authorList>
    </citation>
    <scope>NUCLEOTIDE SEQUENCE</scope>
    <source>
        <strain evidence="12">CCMP3278</strain>
    </source>
</reference>
<keyword evidence="2" id="KW-0479">Metal-binding</keyword>
<evidence type="ECO:0000256" key="10">
    <source>
        <dbReference type="SAM" id="MobiDB-lite"/>
    </source>
</evidence>
<dbReference type="InterPro" id="IPR051061">
    <property type="entry name" value="Zinc_finger_trans_reg"/>
</dbReference>
<dbReference type="PANTHER" id="PTHR46179">
    <property type="entry name" value="ZINC FINGER PROTEIN"/>
    <property type="match status" value="1"/>
</dbReference>
<dbReference type="SMART" id="SM00355">
    <property type="entry name" value="ZnF_C2H2"/>
    <property type="match status" value="2"/>
</dbReference>
<feature type="region of interest" description="Disordered" evidence="10">
    <location>
        <begin position="240"/>
        <end position="286"/>
    </location>
</feature>
<dbReference type="SUPFAM" id="SSF57667">
    <property type="entry name" value="beta-beta-alpha zinc fingers"/>
    <property type="match status" value="1"/>
</dbReference>